<dbReference type="InterPro" id="IPR054484">
    <property type="entry name" value="ComC_SSD"/>
</dbReference>
<dbReference type="PANTHER" id="PTHR24032">
    <property type="entry name" value="EGF-LIKE DOMAIN-CONTAINING PROTEIN-RELATED-RELATED"/>
    <property type="match status" value="1"/>
</dbReference>
<dbReference type="CDD" id="cd00037">
    <property type="entry name" value="CLECT"/>
    <property type="match status" value="1"/>
</dbReference>
<dbReference type="Gene3D" id="2.60.40.10">
    <property type="entry name" value="Immunoglobulins"/>
    <property type="match status" value="1"/>
</dbReference>
<dbReference type="PROSITE" id="PS50026">
    <property type="entry name" value="EGF_3"/>
    <property type="match status" value="1"/>
</dbReference>
<feature type="disulfide bond" evidence="1">
    <location>
        <begin position="1117"/>
        <end position="1127"/>
    </location>
</feature>
<dbReference type="EMBL" id="ADBJ01000008">
    <property type="protein sequence ID" value="EFA84684.1"/>
    <property type="molecule type" value="Genomic_DNA"/>
</dbReference>
<evidence type="ECO:0000313" key="5">
    <source>
        <dbReference type="EMBL" id="EFA84684.1"/>
    </source>
</evidence>
<dbReference type="Pfam" id="PF22933">
    <property type="entry name" value="ComC_SSD"/>
    <property type="match status" value="1"/>
</dbReference>
<proteinExistence type="predicted"/>
<comment type="caution">
    <text evidence="5">The sequence shown here is derived from an EMBL/GenBank/DDBJ whole genome shotgun (WGS) entry which is preliminary data.</text>
</comment>
<dbReference type="InterPro" id="IPR000742">
    <property type="entry name" value="EGF"/>
</dbReference>
<keyword evidence="2" id="KW-0812">Transmembrane</keyword>
<dbReference type="Proteomes" id="UP000001396">
    <property type="component" value="Unassembled WGS sequence"/>
</dbReference>
<feature type="transmembrane region" description="Helical" evidence="2">
    <location>
        <begin position="1394"/>
        <end position="1416"/>
    </location>
</feature>
<organism evidence="5 6">
    <name type="scientific">Heterostelium pallidum (strain ATCC 26659 / Pp 5 / PN500)</name>
    <name type="common">Cellular slime mold</name>
    <name type="synonym">Polysphondylium pallidum</name>
    <dbReference type="NCBI Taxonomy" id="670386"/>
    <lineage>
        <taxon>Eukaryota</taxon>
        <taxon>Amoebozoa</taxon>
        <taxon>Evosea</taxon>
        <taxon>Eumycetozoa</taxon>
        <taxon>Dictyostelia</taxon>
        <taxon>Acytosteliales</taxon>
        <taxon>Acytosteliaceae</taxon>
        <taxon>Heterostelium</taxon>
    </lineage>
</organism>
<dbReference type="GeneID" id="31357205"/>
<dbReference type="RefSeq" id="XP_020436797.1">
    <property type="nucleotide sequence ID" value="XM_020572680.1"/>
</dbReference>
<keyword evidence="1" id="KW-0245">EGF-like domain</keyword>
<gene>
    <name evidence="5" type="ORF">PPL_01676</name>
</gene>
<keyword evidence="6" id="KW-1185">Reference proteome</keyword>
<sequence length="1436" mass="158387">MIKIVNIILLIVIQCISLYTYKSNGGSITFSTLTSKYEFFLDPMTYSEALKLTDNTKSLVTFESLEEYQIVTNKSEVFRKGKLWIGAIPLDKLNALWGWSSGPIKNQPFYLDYPPACLSFCANFTGNYDSNWLVADSTGFKPALDTDVNYVILESGMNAATDPTFTMLDTQSTTVVISNITVDPVPSIRLISVASGVSVQCDTPYISLISVTCVLPQTFASYVGQFFFEINSQKNYSFYFNLPVVTSVSINRDQKQIRLFGPNLDYLLVYPATGIKINNYQTLSIIKNQYGLLITVNDDIKQLQSILFNIPSIGIYNQQLNPPIIDPNSNLVYQYLSTSINKTFAEMLVSSQNSIYGNLKVHPYYICLNNISILQFIQTNLISQVQTWVIGSYFGDYFLYPGYNFTSPVPVDLSNGPYLALNNNRVEGYPQSQKFPLIIVYGLRKVSILEATLTAPNLNFKMGNILNPPQYKSIVVTSQGKELQFSYAAQTGMLTVQNAPLTKLITINLISMSSFNITSTYQYKLVPTIDSVSYVSNILYIHGASLSGGSIMINGLPDGQVLTMTPNQITYSFNNVPYGIYNFSVIIGPDASDFFVWGSPAFILSSSTPVSTEGGVVLANGQFFSTVQDPFTVILIYNFNPNDNVTCTNVTNLSDSQISFVVPPLIYKLSNNIQYKFRRADQDGYMGVSIKRIENPTFVQNNITVVMSSPDIAPYKNSLKIIMGSKQVSPNNLVCSDTSCSFLFPDYDSNGLFSLISSQGFTLYSENITWAPVITSYSPKYMIPNNVVSLYGYNLNNISAALKFNGQLINIIGGGTGPSYITFIATQFYGPATLEVLSTTASGILSGGYNYSGTPPSIKNSQYSVIAAEPPTVSMTLNGKYFGIVRPKIHGLSKVIDSSMLDISSYTDTSVQLNLPLDSRSGPITMNSYGLDSQVFQIPIPPVVMNVSSPLVAGGIINFQGYYLSPISFDEQPVLTVSIGGVQCTDLKWDGVSYSPYTISCKAPPGSGQVSAQFNFLDKSSSTLFSYQGPIIDSVTSTIFKKADTVTIDGNNFADNALIVLIGEKNCTNPKVISPTRLTCWFESNVGSSNSTLSVQVNVAHLSTSGDKFIYKQVNQCPTSCGENGQCNPTTGKCDCFKDYFGFTCSNKISGVSEPPILNDNSTDVTLVTNDKVEFKVNITEVRELDSIGNIKKSYLFKNLEWSILESDQSRNFISYQSTIDKIGKIIVNTTVYLNESTYNFAGDIFSIPANSVKYKVQILDWKFEELTNYLQLLFLSQGDNSQLGDCQETTINNQVNDKDSLRTMEIHIGGSILESYYSDRMIVDGKVTHSQVSLLDSDDPSSKLINQTYPTKLNVLTAISIQQFTDNAIIDPNFGSLLVESDECGDSEKKYKIPLIVVFSVVGGVAIAVALVLLYKKKLGYRAREIGYKLRKFNN</sequence>
<feature type="signal peptide" evidence="3">
    <location>
        <begin position="1"/>
        <end position="25"/>
    </location>
</feature>
<reference evidence="5 6" key="1">
    <citation type="journal article" date="2011" name="Genome Res.">
        <title>Phylogeny-wide analysis of social amoeba genomes highlights ancient origins for complex intercellular communication.</title>
        <authorList>
            <person name="Heidel A.J."/>
            <person name="Lawal H.M."/>
            <person name="Felder M."/>
            <person name="Schilde C."/>
            <person name="Helps N.R."/>
            <person name="Tunggal B."/>
            <person name="Rivero F."/>
            <person name="John U."/>
            <person name="Schleicher M."/>
            <person name="Eichinger L."/>
            <person name="Platzer M."/>
            <person name="Noegel A.A."/>
            <person name="Schaap P."/>
            <person name="Gloeckner G."/>
        </authorList>
    </citation>
    <scope>NUCLEOTIDE SEQUENCE [LARGE SCALE GENOMIC DNA]</scope>
    <source>
        <strain evidence="6">ATCC 26659 / Pp 5 / PN500</strain>
    </source>
</reference>
<dbReference type="PROSITE" id="PS00022">
    <property type="entry name" value="EGF_1"/>
    <property type="match status" value="1"/>
</dbReference>
<dbReference type="InterPro" id="IPR013783">
    <property type="entry name" value="Ig-like_fold"/>
</dbReference>
<dbReference type="SUPFAM" id="SSF81296">
    <property type="entry name" value="E set domains"/>
    <property type="match status" value="1"/>
</dbReference>
<evidence type="ECO:0000259" key="4">
    <source>
        <dbReference type="PROSITE" id="PS50026"/>
    </source>
</evidence>
<dbReference type="PANTHER" id="PTHR24032:SF16">
    <property type="entry name" value="EGF-LIKE DOMAIN-CONTAINING PROTEIN"/>
    <property type="match status" value="1"/>
</dbReference>
<keyword evidence="3" id="KW-0732">Signal</keyword>
<keyword evidence="2" id="KW-0472">Membrane</keyword>
<evidence type="ECO:0000256" key="3">
    <source>
        <dbReference type="SAM" id="SignalP"/>
    </source>
</evidence>
<comment type="caution">
    <text evidence="1">Lacks conserved residue(s) required for the propagation of feature annotation.</text>
</comment>
<evidence type="ECO:0000313" key="6">
    <source>
        <dbReference type="Proteomes" id="UP000001396"/>
    </source>
</evidence>
<protein>
    <submittedName>
        <fullName evidence="5">EGF-like domain-containing protein</fullName>
    </submittedName>
</protein>
<feature type="domain" description="EGF-like" evidence="4">
    <location>
        <begin position="1113"/>
        <end position="1146"/>
    </location>
</feature>
<dbReference type="InParanoid" id="D3B060"/>
<feature type="disulfide bond" evidence="1">
    <location>
        <begin position="1136"/>
        <end position="1145"/>
    </location>
</feature>
<dbReference type="InterPro" id="IPR014756">
    <property type="entry name" value="Ig_E-set"/>
</dbReference>
<accession>D3B060</accession>
<evidence type="ECO:0000256" key="1">
    <source>
        <dbReference type="PROSITE-ProRule" id="PRU00076"/>
    </source>
</evidence>
<dbReference type="InterPro" id="IPR053331">
    <property type="entry name" value="EGF-like_comC"/>
</dbReference>
<keyword evidence="2" id="KW-1133">Transmembrane helix</keyword>
<evidence type="ECO:0000256" key="2">
    <source>
        <dbReference type="SAM" id="Phobius"/>
    </source>
</evidence>
<feature type="chain" id="PRO_5003040750" evidence="3">
    <location>
        <begin position="26"/>
        <end position="1436"/>
    </location>
</feature>
<keyword evidence="1" id="KW-1015">Disulfide bond</keyword>
<name>D3B060_HETP5</name>